<protein>
    <submittedName>
        <fullName evidence="1">Capsular polysaccharide biosynthesis protein</fullName>
    </submittedName>
</protein>
<accession>A0ABS4UV84</accession>
<dbReference type="Proteomes" id="UP000755585">
    <property type="component" value="Unassembled WGS sequence"/>
</dbReference>
<dbReference type="RefSeq" id="WP_209698200.1">
    <property type="nucleotide sequence ID" value="NZ_BAAAVU010000017.1"/>
</dbReference>
<sequence>MTLEEMFRRIVKAHLALILVCVLIPIAGAAVLLAHRPDPSIASIRMQVIAGSPKSTSEAEGMNSRVLAVATTPSLLGTALQAAKAARDVDLFAANNVSAQRIGGSSVVELSVTDDDALAAARIVSELAPRVVLFMNQGDQATYRITVAALTTQIDDATARRDKLVAQLRGIADVTARADLGVQIQSANQLLSELNGQRATLVANNATRDQVVLVSNQPDVRREPSSILPELALALLLGLVLGLTAATVLETFRPRVNGIRALARLLQAPVLGKSTEEIGSLRNTMALAARRQGVDSVVLMGADEGDQDTVSTLLFALSGMSHSSQPSKQPAGHDDNSSVFELDDTGLSGFTDVRFTGLSAVTPADEMTAGVVVVSAGTVLLRRLDDLDDVLKAVRWPVLGLVNGPAQRRFGRSR</sequence>
<comment type="caution">
    <text evidence="1">The sequence shown here is derived from an EMBL/GenBank/DDBJ whole genome shotgun (WGS) entry which is preliminary data.</text>
</comment>
<gene>
    <name evidence="1" type="ORF">JOF29_006658</name>
</gene>
<dbReference type="EMBL" id="JAGINT010000002">
    <property type="protein sequence ID" value="MBP2355548.1"/>
    <property type="molecule type" value="Genomic_DNA"/>
</dbReference>
<evidence type="ECO:0000313" key="2">
    <source>
        <dbReference type="Proteomes" id="UP000755585"/>
    </source>
</evidence>
<proteinExistence type="predicted"/>
<name>A0ABS4UV84_9ACTN</name>
<reference evidence="1 2" key="1">
    <citation type="submission" date="2021-03" db="EMBL/GenBank/DDBJ databases">
        <title>Sequencing the genomes of 1000 actinobacteria strains.</title>
        <authorList>
            <person name="Klenk H.-P."/>
        </authorList>
    </citation>
    <scope>NUCLEOTIDE SEQUENCE [LARGE SCALE GENOMIC DNA]</scope>
    <source>
        <strain evidence="1 2">DSM 18824</strain>
    </source>
</reference>
<organism evidence="1 2">
    <name type="scientific">Kribbella aluminosa</name>
    <dbReference type="NCBI Taxonomy" id="416017"/>
    <lineage>
        <taxon>Bacteria</taxon>
        <taxon>Bacillati</taxon>
        <taxon>Actinomycetota</taxon>
        <taxon>Actinomycetes</taxon>
        <taxon>Propionibacteriales</taxon>
        <taxon>Kribbellaceae</taxon>
        <taxon>Kribbella</taxon>
    </lineage>
</organism>
<evidence type="ECO:0000313" key="1">
    <source>
        <dbReference type="EMBL" id="MBP2355548.1"/>
    </source>
</evidence>
<keyword evidence="2" id="KW-1185">Reference proteome</keyword>